<reference evidence="1 2" key="1">
    <citation type="submission" date="2024-11" db="EMBL/GenBank/DDBJ databases">
        <title>Chromosome-level genome assembly of the freshwater bivalve Anodonta woodiana.</title>
        <authorList>
            <person name="Chen X."/>
        </authorList>
    </citation>
    <scope>NUCLEOTIDE SEQUENCE [LARGE SCALE GENOMIC DNA]</scope>
    <source>
        <strain evidence="1">MN2024</strain>
        <tissue evidence="1">Gills</tissue>
    </source>
</reference>
<accession>A0ABD3XHI9</accession>
<dbReference type="InterPro" id="IPR002110">
    <property type="entry name" value="Ankyrin_rpt"/>
</dbReference>
<evidence type="ECO:0000313" key="1">
    <source>
        <dbReference type="EMBL" id="KAL3884410.1"/>
    </source>
</evidence>
<keyword evidence="2" id="KW-1185">Reference proteome</keyword>
<dbReference type="Pfam" id="PF12796">
    <property type="entry name" value="Ank_2"/>
    <property type="match status" value="1"/>
</dbReference>
<name>A0ABD3XHI9_SINWO</name>
<proteinExistence type="predicted"/>
<gene>
    <name evidence="1" type="ORF">ACJMK2_024549</name>
</gene>
<dbReference type="Proteomes" id="UP001634394">
    <property type="component" value="Unassembled WGS sequence"/>
</dbReference>
<protein>
    <submittedName>
        <fullName evidence="1">Uncharacterized protein</fullName>
    </submittedName>
</protein>
<dbReference type="AlphaFoldDB" id="A0ABD3XHI9"/>
<dbReference type="InterPro" id="IPR036770">
    <property type="entry name" value="Ankyrin_rpt-contain_sf"/>
</dbReference>
<dbReference type="EMBL" id="JBJQND010000002">
    <property type="protein sequence ID" value="KAL3884410.1"/>
    <property type="molecule type" value="Genomic_DNA"/>
</dbReference>
<comment type="caution">
    <text evidence="1">The sequence shown here is derived from an EMBL/GenBank/DDBJ whole genome shotgun (WGS) entry which is preliminary data.</text>
</comment>
<evidence type="ECO:0000313" key="2">
    <source>
        <dbReference type="Proteomes" id="UP001634394"/>
    </source>
</evidence>
<dbReference type="Gene3D" id="1.25.40.20">
    <property type="entry name" value="Ankyrin repeat-containing domain"/>
    <property type="match status" value="1"/>
</dbReference>
<organism evidence="1 2">
    <name type="scientific">Sinanodonta woodiana</name>
    <name type="common">Chinese pond mussel</name>
    <name type="synonym">Anodonta woodiana</name>
    <dbReference type="NCBI Taxonomy" id="1069815"/>
    <lineage>
        <taxon>Eukaryota</taxon>
        <taxon>Metazoa</taxon>
        <taxon>Spiralia</taxon>
        <taxon>Lophotrochozoa</taxon>
        <taxon>Mollusca</taxon>
        <taxon>Bivalvia</taxon>
        <taxon>Autobranchia</taxon>
        <taxon>Heteroconchia</taxon>
        <taxon>Palaeoheterodonta</taxon>
        <taxon>Unionida</taxon>
        <taxon>Unionoidea</taxon>
        <taxon>Unionidae</taxon>
        <taxon>Unioninae</taxon>
        <taxon>Sinanodonta</taxon>
    </lineage>
</organism>
<sequence>MELDVLLVELQHAFENIDYNKILDIIHDEKFDINQRDITHDLQTVLMKMCYLNLDKNEMEEIMASVFERDPDVNAQDSWGRTAIMHACIANNSVVFDCLMDQSVLRLEMLDFEGNSVLNYAVKNDDFCMVKDILQHQSGLGLINIYNSKGQSPLTLAKKMEKQKICTLLESVVNGSPKSQRKSKPRHRKHKEISSLTLEFSPSLERRSQNALSTVYGSPLKEMKNLNLQDDFSESYYTPGKVTYQDGEEYLHPLILTSANLERSKHKVESARDSDLCSGNIILPSLVTGECENVEFPKKFEKKKRRGSISLPDLRNMKGCLVNSGGNSPDYCNVNVDKRTRDVDGTSHDSADEDDNVFTQSFPSARNTKLKGRLGKKLNTLRRCETEKQLRLPEIAPQIDTRSKTTLSRVRQLSTSDDQLQRVLIQQ</sequence>
<dbReference type="SUPFAM" id="SSF48403">
    <property type="entry name" value="Ankyrin repeat"/>
    <property type="match status" value="1"/>
</dbReference>